<proteinExistence type="predicted"/>
<reference evidence="1 2" key="1">
    <citation type="submission" date="2020-08" db="EMBL/GenBank/DDBJ databases">
        <title>Bridging the membrane lipid divide: bacteria of the FCB group superphylum have the potential to synthesize archaeal ether lipids.</title>
        <authorList>
            <person name="Villanueva L."/>
            <person name="Von Meijenfeldt F.A.B."/>
            <person name="Westbye A.B."/>
            <person name="Yadav S."/>
            <person name="Hopmans E.C."/>
            <person name="Dutilh B.E."/>
            <person name="Sinninghe Damste J.S."/>
        </authorList>
    </citation>
    <scope>NUCLEOTIDE SEQUENCE [LARGE SCALE GENOMIC DNA]</scope>
    <source>
        <strain evidence="1">NIOZ-UU100</strain>
    </source>
</reference>
<accession>A0A8J6PC96</accession>
<protein>
    <submittedName>
        <fullName evidence="1">Uncharacterized protein</fullName>
    </submittedName>
</protein>
<evidence type="ECO:0000313" key="1">
    <source>
        <dbReference type="EMBL" id="MBC8519250.1"/>
    </source>
</evidence>
<dbReference type="EMBL" id="JACNFK010000019">
    <property type="protein sequence ID" value="MBC8519250.1"/>
    <property type="molecule type" value="Genomic_DNA"/>
</dbReference>
<sequence length="191" mass="21555">MTDDELKKLVAGLAVAQDRTDAQQAKTDAQLAKTDVQLAKTDVQLAKTDAKLNRLAEMYGGVGNNQGKVAEEFYFNSLKQNPVLSGINFDLIEKNVTRHAANIEEEYDLLLINGEDVFIIEVKYRVHPKDIERLVGRKAINFRKLYPEYVNYRHHLALATFAIEDDVRDLALEQGVTILQRRGKVIETLAA</sequence>
<dbReference type="Proteomes" id="UP000654401">
    <property type="component" value="Unassembled WGS sequence"/>
</dbReference>
<comment type="caution">
    <text evidence="1">The sequence shown here is derived from an EMBL/GenBank/DDBJ whole genome shotgun (WGS) entry which is preliminary data.</text>
</comment>
<organism evidence="1 2">
    <name type="scientific">Candidatus Thiopontia autotrophica</name>
    <dbReference type="NCBI Taxonomy" id="2841688"/>
    <lineage>
        <taxon>Bacteria</taxon>
        <taxon>Pseudomonadati</taxon>
        <taxon>Pseudomonadota</taxon>
        <taxon>Gammaproteobacteria</taxon>
        <taxon>Candidatus Thiopontia</taxon>
    </lineage>
</organism>
<dbReference type="SUPFAM" id="SSF52980">
    <property type="entry name" value="Restriction endonuclease-like"/>
    <property type="match status" value="1"/>
</dbReference>
<evidence type="ECO:0000313" key="2">
    <source>
        <dbReference type="Proteomes" id="UP000654401"/>
    </source>
</evidence>
<name>A0A8J6PC96_9GAMM</name>
<dbReference type="AlphaFoldDB" id="A0A8J6PC96"/>
<gene>
    <name evidence="1" type="ORF">H8D24_02425</name>
</gene>
<dbReference type="InterPro" id="IPR011335">
    <property type="entry name" value="Restrct_endonuc-II-like"/>
</dbReference>